<evidence type="ECO:0008006" key="4">
    <source>
        <dbReference type="Google" id="ProtNLM"/>
    </source>
</evidence>
<dbReference type="Gene3D" id="3.30.360.10">
    <property type="entry name" value="Dihydrodipicolinate Reductase, domain 2"/>
    <property type="match status" value="1"/>
</dbReference>
<protein>
    <recommendedName>
        <fullName evidence="4">ATP-binding protein</fullName>
    </recommendedName>
</protein>
<dbReference type="Pfam" id="PF16653">
    <property type="entry name" value="Sacchrp_dh_C"/>
    <property type="match status" value="1"/>
</dbReference>
<dbReference type="InterPro" id="IPR032095">
    <property type="entry name" value="Sacchrp_dh-like_C"/>
</dbReference>
<sequence length="425" mass="47139">MEFFPHERPTMKALVIGAGGVGRAIANIASRRSFISSMVIADRNFARAEEAVARVKDARFSAAEVNAAELEDIRALIRKAKPDVVINAVDPRFVMPIFLACEIENTNYIDMAMSLSRPHPHYPNTETGVKLGDEQFARDWNWGERGIYALVGMGIEPGMSDVFAKYASDYLFSRLDSVTVFDGSNLTVDGFEFAPSFSIWTTIEECLNPPLMWEDGRGWFTTEPFSDLEVFDFPEGIGPVECVNVEHEEVVLIPQKVDAKKVAFKYGLGAQFITTLKTIHMLGMDRKDTVDVQGVAVSPRDLLAAALPDPATLGSRMKGKTCAGTLVKGLDKEGKPRAVYMYNVVDNAWSMENYGDQAVVWQTAINPVIAMELIHKGIWQPDGVNGPEWFDAKPFLDLLEEYDSSWHIREESTDGIVPNDASLLA</sequence>
<accession>A0A094Q5L1</accession>
<dbReference type="InterPro" id="IPR005097">
    <property type="entry name" value="Sacchrp_dh_NADP-bd"/>
</dbReference>
<dbReference type="SUPFAM" id="SSF51735">
    <property type="entry name" value="NAD(P)-binding Rossmann-fold domains"/>
    <property type="match status" value="1"/>
</dbReference>
<dbReference type="Pfam" id="PF03435">
    <property type="entry name" value="Sacchrp_dh_NADP"/>
    <property type="match status" value="1"/>
</dbReference>
<gene>
    <name evidence="3" type="ORF">GM50_11880</name>
</gene>
<dbReference type="InterPro" id="IPR036291">
    <property type="entry name" value="NAD(P)-bd_dom_sf"/>
</dbReference>
<dbReference type="Gene3D" id="3.40.50.720">
    <property type="entry name" value="NAD(P)-binding Rossmann-like Domain"/>
    <property type="match status" value="1"/>
</dbReference>
<proteinExistence type="predicted"/>
<dbReference type="PANTHER" id="PTHR43796:SF2">
    <property type="entry name" value="CARBOXYNORSPERMIDINE SYNTHASE"/>
    <property type="match status" value="1"/>
</dbReference>
<reference evidence="3" key="1">
    <citation type="submission" date="2014-05" db="EMBL/GenBank/DDBJ databases">
        <title>Key roles for freshwater Actinobacteria revealed by deep metagenomic sequencing.</title>
        <authorList>
            <person name="Ghai R."/>
            <person name="Mizuno C.M."/>
            <person name="Picazo A."/>
            <person name="Camacho A."/>
            <person name="Rodriguez-Valera F."/>
        </authorList>
    </citation>
    <scope>NUCLEOTIDE SEQUENCE</scope>
</reference>
<evidence type="ECO:0000313" key="3">
    <source>
        <dbReference type="EMBL" id="KGA17369.1"/>
    </source>
</evidence>
<evidence type="ECO:0000259" key="2">
    <source>
        <dbReference type="Pfam" id="PF16653"/>
    </source>
</evidence>
<evidence type="ECO:0000259" key="1">
    <source>
        <dbReference type="Pfam" id="PF03435"/>
    </source>
</evidence>
<comment type="caution">
    <text evidence="3">The sequence shown here is derived from an EMBL/GenBank/DDBJ whole genome shotgun (WGS) entry which is preliminary data.</text>
</comment>
<organism evidence="3">
    <name type="scientific">freshwater metagenome</name>
    <dbReference type="NCBI Taxonomy" id="449393"/>
    <lineage>
        <taxon>unclassified sequences</taxon>
        <taxon>metagenomes</taxon>
        <taxon>ecological metagenomes</taxon>
    </lineage>
</organism>
<name>A0A094Q5L1_9ZZZZ</name>
<feature type="domain" description="Saccharopine dehydrogenase-like C-terminal" evidence="2">
    <location>
        <begin position="154"/>
        <end position="402"/>
    </location>
</feature>
<dbReference type="AlphaFoldDB" id="A0A094Q5L1"/>
<feature type="domain" description="Saccharopine dehydrogenase NADP binding" evidence="1">
    <location>
        <begin position="14"/>
        <end position="150"/>
    </location>
</feature>
<dbReference type="PANTHER" id="PTHR43796">
    <property type="entry name" value="CARBOXYNORSPERMIDINE SYNTHASE"/>
    <property type="match status" value="1"/>
</dbReference>
<dbReference type="EMBL" id="JNSK01000044">
    <property type="protein sequence ID" value="KGA17369.1"/>
    <property type="molecule type" value="Genomic_DNA"/>
</dbReference>